<dbReference type="Proteomes" id="UP000634206">
    <property type="component" value="Unassembled WGS sequence"/>
</dbReference>
<proteinExistence type="inferred from homology"/>
<evidence type="ECO:0000313" key="6">
    <source>
        <dbReference type="Proteomes" id="UP000634206"/>
    </source>
</evidence>
<dbReference type="AlphaFoldDB" id="A0AAE2SBU2"/>
<reference evidence="5" key="1">
    <citation type="submission" date="2021-01" db="EMBL/GenBank/DDBJ databases">
        <title>Modified the classification status of verrucomicrobia.</title>
        <authorList>
            <person name="Feng X."/>
        </authorList>
    </citation>
    <scope>NUCLEOTIDE SEQUENCE</scope>
    <source>
        <strain evidence="5">5K15</strain>
    </source>
</reference>
<dbReference type="GO" id="GO:0009307">
    <property type="term" value="P:DNA restriction-modification system"/>
    <property type="evidence" value="ECO:0007669"/>
    <property type="project" value="UniProtKB-KW"/>
</dbReference>
<keyword evidence="5" id="KW-0540">Nuclease</keyword>
<dbReference type="Pfam" id="PF01420">
    <property type="entry name" value="Methylase_S"/>
    <property type="match status" value="1"/>
</dbReference>
<sequence length="457" mass="52122">MSDLPKGWIAPTIEEIGIAKTKSVNPALTPAKHFELWSVPSFPTNEPEIITGGEIKSNKASVQPNDVLLCKINPRINRVWVVRPTKKELPQIASSEWIVVRNEQIDSHYLRYAFIEDSFRIKLCSNVSGVGGSLTRARPQDVRRYRINIAPPEEQKRIVKKLDTCQGHIDRSKSALDAIPQLLEDYRASLLAKAFNGELTADWRAQQKAQGIKHESAEELLQRLRQERRKQWEKSELAKYQAKGKTPPKKWKNRFKESISPDFKKSPNKLPTNWLWTSVSDQTLCLDSQRIPISKNDRVTGPYPYYGANGQVDFVSKYLFDEHLTLVTEDETFYGRTAPIAYSVDHKCWVNNHAHVLRPLPPISNSYITHMLMHYDVEPWLSGTTGRAKLTQAALNCLPIPLAPIPEQKEIIRLLEMAFKRINAIKDLHAQLKSQHSKLTQSILAKAFRGELVPQTS</sequence>
<organism evidence="5 6">
    <name type="scientific">Oceaniferula flava</name>
    <dbReference type="NCBI Taxonomy" id="2800421"/>
    <lineage>
        <taxon>Bacteria</taxon>
        <taxon>Pseudomonadati</taxon>
        <taxon>Verrucomicrobiota</taxon>
        <taxon>Verrucomicrobiia</taxon>
        <taxon>Verrucomicrobiales</taxon>
        <taxon>Verrucomicrobiaceae</taxon>
        <taxon>Oceaniferula</taxon>
    </lineage>
</organism>
<comment type="similarity">
    <text evidence="1">Belongs to the type-I restriction system S methylase family.</text>
</comment>
<dbReference type="CDD" id="cd17262">
    <property type="entry name" value="RMtype1_S_Aco12261I-TRD2-CR2"/>
    <property type="match status" value="1"/>
</dbReference>
<dbReference type="InterPro" id="IPR000055">
    <property type="entry name" value="Restrct_endonuc_typeI_TRD"/>
</dbReference>
<dbReference type="SUPFAM" id="SSF116734">
    <property type="entry name" value="DNA methylase specificity domain"/>
    <property type="match status" value="2"/>
</dbReference>
<keyword evidence="5" id="KW-0255">Endonuclease</keyword>
<evidence type="ECO:0000259" key="4">
    <source>
        <dbReference type="Pfam" id="PF01420"/>
    </source>
</evidence>
<feature type="domain" description="Type I restriction modification DNA specificity" evidence="4">
    <location>
        <begin position="287"/>
        <end position="433"/>
    </location>
</feature>
<evidence type="ECO:0000256" key="3">
    <source>
        <dbReference type="ARBA" id="ARBA00023125"/>
    </source>
</evidence>
<dbReference type="RefSeq" id="WP_309489604.1">
    <property type="nucleotide sequence ID" value="NZ_JAENIG010000004.1"/>
</dbReference>
<evidence type="ECO:0000256" key="2">
    <source>
        <dbReference type="ARBA" id="ARBA00022747"/>
    </source>
</evidence>
<keyword evidence="5" id="KW-0378">Hydrolase</keyword>
<keyword evidence="2" id="KW-0680">Restriction system</keyword>
<dbReference type="EMBL" id="JAENIG010000004">
    <property type="protein sequence ID" value="MBK1854993.1"/>
    <property type="molecule type" value="Genomic_DNA"/>
</dbReference>
<evidence type="ECO:0000313" key="5">
    <source>
        <dbReference type="EMBL" id="MBK1854993.1"/>
    </source>
</evidence>
<dbReference type="InterPro" id="IPR051212">
    <property type="entry name" value="Type-I_RE_S_subunit"/>
</dbReference>
<accession>A0AAE2SBU2</accession>
<dbReference type="PANTHER" id="PTHR43140">
    <property type="entry name" value="TYPE-1 RESTRICTION ENZYME ECOKI SPECIFICITY PROTEIN"/>
    <property type="match status" value="1"/>
</dbReference>
<keyword evidence="6" id="KW-1185">Reference proteome</keyword>
<gene>
    <name evidence="5" type="ORF">JIN83_08475</name>
</gene>
<protein>
    <submittedName>
        <fullName evidence="5">Restriction endonuclease subunit S</fullName>
    </submittedName>
</protein>
<dbReference type="PANTHER" id="PTHR43140:SF1">
    <property type="entry name" value="TYPE I RESTRICTION ENZYME ECOKI SPECIFICITY SUBUNIT"/>
    <property type="match status" value="1"/>
</dbReference>
<dbReference type="Gene3D" id="3.90.220.20">
    <property type="entry name" value="DNA methylase specificity domains"/>
    <property type="match status" value="2"/>
</dbReference>
<dbReference type="InterPro" id="IPR044946">
    <property type="entry name" value="Restrct_endonuc_typeI_TRD_sf"/>
</dbReference>
<evidence type="ECO:0000256" key="1">
    <source>
        <dbReference type="ARBA" id="ARBA00010923"/>
    </source>
</evidence>
<dbReference type="GO" id="GO:0003677">
    <property type="term" value="F:DNA binding"/>
    <property type="evidence" value="ECO:0007669"/>
    <property type="project" value="UniProtKB-KW"/>
</dbReference>
<keyword evidence="3" id="KW-0238">DNA-binding</keyword>
<name>A0AAE2SBU2_9BACT</name>
<comment type="caution">
    <text evidence="5">The sequence shown here is derived from an EMBL/GenBank/DDBJ whole genome shotgun (WGS) entry which is preliminary data.</text>
</comment>
<dbReference type="GO" id="GO:0004519">
    <property type="term" value="F:endonuclease activity"/>
    <property type="evidence" value="ECO:0007669"/>
    <property type="project" value="UniProtKB-KW"/>
</dbReference>